<proteinExistence type="predicted"/>
<dbReference type="OrthoDB" id="26265at10239"/>
<organism evidence="1 2">
    <name type="scientific">Cronobacter phage vB_CsaM_GAP31</name>
    <dbReference type="NCBI Taxonomy" id="1141135"/>
    <lineage>
        <taxon>Viruses</taxon>
        <taxon>Duplodnaviria</taxon>
        <taxon>Heunggongvirae</taxon>
        <taxon>Uroviricota</taxon>
        <taxon>Caudoviricetes</taxon>
        <taxon>Vequintavirinae</taxon>
        <taxon>Seunavirus</taxon>
        <taxon>Seunavirus GAP31</taxon>
    </lineage>
</organism>
<evidence type="ECO:0000313" key="2">
    <source>
        <dbReference type="Proteomes" id="UP000000458"/>
    </source>
</evidence>
<protein>
    <submittedName>
        <fullName evidence="1">Uncharacterized protein</fullName>
    </submittedName>
</protein>
<name>K4FAZ1_9CAUD</name>
<keyword evidence="2" id="KW-1185">Reference proteome</keyword>
<dbReference type="GeneID" id="13993573"/>
<evidence type="ECO:0000313" key="1">
    <source>
        <dbReference type="EMBL" id="AFC21434.1"/>
    </source>
</evidence>
<sequence>MKVKGTQTTVQTVDVELGDAEVLRVADSLDPHALSIILRDKLMNKFIVKLAGDRKGDLFIAERYWSKHHRNVPESGEGNYLTLIERDADFDYHNNVGVDENIRVLTKDEVEMYKTINKLPDNVLTWIVGLKK</sequence>
<gene>
    <name evidence="1" type="ORF">GAP31_253</name>
</gene>
<dbReference type="Proteomes" id="UP000000458">
    <property type="component" value="Segment"/>
</dbReference>
<dbReference type="EMBL" id="JN882284">
    <property type="protein sequence ID" value="AFC21434.1"/>
    <property type="molecule type" value="Genomic_DNA"/>
</dbReference>
<dbReference type="KEGG" id="vg:13993573"/>
<dbReference type="RefSeq" id="YP_006987089.1">
    <property type="nucleotide sequence ID" value="NC_019400.1"/>
</dbReference>
<reference evidence="1 2" key="1">
    <citation type="journal article" date="2012" name="J. Virol.">
        <title>Genome Sequence of Cronobacter sakazakii Myovirus vB_CsaM_GAP31.</title>
        <authorList>
            <person name="Abbasifar R."/>
            <person name="Kropinski A.M."/>
            <person name="Sabour P.M."/>
            <person name="Ackermann H.W."/>
            <person name="Alanis Villa A."/>
            <person name="Abbasifar A."/>
            <person name="Griffiths M.W."/>
        </authorList>
    </citation>
    <scope>NUCLEOTIDE SEQUENCE [LARGE SCALE GENOMIC DNA]</scope>
</reference>
<accession>K4FAZ1</accession>